<protein>
    <submittedName>
        <fullName evidence="4">Putative membrane protein</fullName>
    </submittedName>
</protein>
<evidence type="ECO:0000256" key="2">
    <source>
        <dbReference type="SAM" id="Coils"/>
    </source>
</evidence>
<dbReference type="RefSeq" id="XP_018643352.1">
    <property type="nucleotide sequence ID" value="XM_018784190.1"/>
</dbReference>
<keyword evidence="3" id="KW-0472">Membrane</keyword>
<feature type="transmembrane region" description="Helical" evidence="3">
    <location>
        <begin position="449"/>
        <end position="473"/>
    </location>
</feature>
<feature type="repeat" description="PPR" evidence="1">
    <location>
        <begin position="678"/>
        <end position="712"/>
    </location>
</feature>
<dbReference type="InterPro" id="IPR002885">
    <property type="entry name" value="PPR_rpt"/>
</dbReference>
<sequence length="1488" mass="178508">MKYISILIVFFQLYFLLYFNVTSCFQLKRNTPFYVYNRNIISCIKKNERTEKVLKLEKSVNGGKCVKSLNINKNEIYKDIESYLKNDASISSNKNKNNDINNLNDITFTNFVSISNDWNNIVIEDGNNKDIRKLTDFLFEEYKRAYVYIDEKARNINNIVNSEKIKSLLDKFGSVVIDGMNIDEFYKHIEMCFLLLKNCKDKYISFSFVKNEIINIVNEIIKHSQKFLLDEQICKKMKDDFMNMHNLIKEIKKNDIIKINIKNFLSVINSNTVLNNNNIFYFLTEIFSSLNFLMKDNPQLIYEYDYVINPNFFFLCIFSLYSYNLSKTRFYYFLLLVHNHFDLKDSIAKYDDNSNYNRYKNSIINIIFEREKKEYESIKEIIVQSDNSRNVQNTNETLDDKNINIEQKKNKTNEDSVSFIDNNNNNKNTEEATKKISNGLLFKELYDNILIKILLFYIFFYFGDHYFCIILLLNFKYIMKEENEHDDNIKKTINYFFFLLLDNLYHIRDYSKIILLLSLYKNKFNTFNDKHLNDVEKIFNSVINNINDEECSVDMSKLLLEIKECIKNIQNERKCDRQENVMDSAENKNMDDDHFCLINKNEIISKEEIKSENVKAYNSDVKEDMERCVKDLKNDDNNLIKESQHMNEKFNSYLFHLLKNKKYDKIEQLEKRDNLYVNNKTYSLFIQSFLGNHKYDKVHKVYKKMKQKKNIPIKYLNAKHLIHSFKNCDIDKGDVLNELQLINKIYLNLYFSKDSYFVLTKTLLYKHMCDYLKKKCEMKIIIDIFNINELLKYFIKFKSFINIKKLYFILLRYSYIKTYKTYLILIRFFNNLNYENNNENIESDIVDKKNKENSNQENVQDVQNGQNDNNVKIGNSIKCALEKNNEIYNDIINLRKKKLYEYIYPLEYSKMDVDFYNKIYDLSKKDKYDMSLIVLSNFITEYILSDYASDDIVENEYDNIENILNIFFESINLFFYKQDYKITLNIYFFLLLFLNNYVTRYIRNDIKYSTFLKKNMLNFFLSGNYEVLKNNKDLIYEYIPNFILNIISLCIKHLKNIHTMKEVSTVNCLAYNSYDVNKNMDTAVNYKNIMYIFFLLKNNLYLHDENMEMDIYDKQTIKKKIKNSSHNKNNSKKLNCLYKDVIEKNYKEDNNMGETNLLNNVSNSIANVFVKLKYTIGSDKKPEHSLKDFLFNRLKMLVSNTPIEGGVQKPDSIINILKDIFFSYSNIIYLNSNDFVYIYEKLSTIYDNVLSVLSIIVFNENKNFKENNTESLKHIQQPLQTNNEINIHNFITMFVSMNKNYFKDLLNQKVVQDILRKYGNFIQMCIYFDLKKKKVDNIINLLELSRKCNIPISTETLIDVFNLYFEKKMNNLIFKEFEMFSLSKETKNFELYYIVMKTAFFEENVRIALKVFSIVLNIFNLKIIPLNFFECILLILKKKGKYNVLYEHIDKLHRQLINYEKNKNFHNIENLSVEIRKLLEKYKKEKQF</sequence>
<proteinExistence type="predicted"/>
<evidence type="ECO:0000313" key="4">
    <source>
        <dbReference type="EMBL" id="KYO02832.1"/>
    </source>
</evidence>
<dbReference type="VEuPathDB" id="PlasmoDB:PGSY75_0414100"/>
<feature type="transmembrane region" description="Helical" evidence="3">
    <location>
        <begin position="306"/>
        <end position="323"/>
    </location>
</feature>
<accession>A0A151LUI4</accession>
<comment type="caution">
    <text evidence="4">The sequence shown here is derived from an EMBL/GenBank/DDBJ whole genome shotgun (WGS) entry which is preliminary data.</text>
</comment>
<evidence type="ECO:0000313" key="5">
    <source>
        <dbReference type="Proteomes" id="UP000076004"/>
    </source>
</evidence>
<dbReference type="VEuPathDB" id="PlasmoDB:PGABG01_0411800"/>
<dbReference type="GeneID" id="29774808"/>
<gene>
    <name evidence="4" type="ORF">PGSY75_0414100</name>
</gene>
<dbReference type="Proteomes" id="UP000076004">
    <property type="component" value="Chromosome 4"/>
</dbReference>
<feature type="transmembrane region" description="Helical" evidence="3">
    <location>
        <begin position="1414"/>
        <end position="1436"/>
    </location>
</feature>
<keyword evidence="3" id="KW-0812">Transmembrane</keyword>
<evidence type="ECO:0000256" key="1">
    <source>
        <dbReference type="PROSITE-ProRule" id="PRU00708"/>
    </source>
</evidence>
<dbReference type="PROSITE" id="PS51375">
    <property type="entry name" value="PPR"/>
    <property type="match status" value="1"/>
</dbReference>
<keyword evidence="3" id="KW-1133">Transmembrane helix</keyword>
<evidence type="ECO:0000256" key="3">
    <source>
        <dbReference type="SAM" id="Phobius"/>
    </source>
</evidence>
<reference evidence="4 5" key="1">
    <citation type="journal article" date="2016" name="Nat. Commun.">
        <title>Genomes of cryptic chimpanzee Plasmodium species reveal key evolutionary events leading to human malaria.</title>
        <authorList>
            <person name="Sundararaman S.A."/>
            <person name="Plenderleith L.J."/>
            <person name="Liu W."/>
            <person name="Loy D.E."/>
            <person name="Learn G.H."/>
            <person name="Li Y."/>
            <person name="Shaw K.S."/>
            <person name="Ayouba A."/>
            <person name="Peeters M."/>
            <person name="Speede S."/>
            <person name="Shaw G.M."/>
            <person name="Bushman F.D."/>
            <person name="Brisson D."/>
            <person name="Rayner J.C."/>
            <person name="Sharp P.M."/>
            <person name="Hahn B.H."/>
        </authorList>
    </citation>
    <scope>NUCLEOTIDE SEQUENCE [LARGE SCALE GENOMIC DNA]</scope>
    <source>
        <strain evidence="4 5">SY75</strain>
    </source>
</reference>
<feature type="coiled-coil region" evidence="2">
    <location>
        <begin position="1449"/>
        <end position="1488"/>
    </location>
</feature>
<keyword evidence="2" id="KW-0175">Coiled coil</keyword>
<dbReference type="EMBL" id="LVLB01000005">
    <property type="protein sequence ID" value="KYO02832.1"/>
    <property type="molecule type" value="Genomic_DNA"/>
</dbReference>
<dbReference type="KEGG" id="pgab:PGSY75_0414100"/>
<name>A0A151LUI4_9APIC</name>
<organism evidence="4 5">
    <name type="scientific">Plasmodium gaboni</name>
    <dbReference type="NCBI Taxonomy" id="647221"/>
    <lineage>
        <taxon>Eukaryota</taxon>
        <taxon>Sar</taxon>
        <taxon>Alveolata</taxon>
        <taxon>Apicomplexa</taxon>
        <taxon>Aconoidasida</taxon>
        <taxon>Haemosporida</taxon>
        <taxon>Plasmodiidae</taxon>
        <taxon>Plasmodium</taxon>
        <taxon>Plasmodium (Laverania)</taxon>
    </lineage>
</organism>